<feature type="domain" description="C2H2-type" evidence="10">
    <location>
        <begin position="468"/>
        <end position="495"/>
    </location>
</feature>
<evidence type="ECO:0000256" key="4">
    <source>
        <dbReference type="ARBA" id="ARBA00022771"/>
    </source>
</evidence>
<dbReference type="Gene3D" id="3.30.160.60">
    <property type="entry name" value="Classic Zinc Finger"/>
    <property type="match status" value="5"/>
</dbReference>
<feature type="domain" description="C2H2-type" evidence="10">
    <location>
        <begin position="385"/>
        <end position="412"/>
    </location>
</feature>
<dbReference type="AlphaFoldDB" id="A0A7R9B2U7"/>
<evidence type="ECO:0000256" key="1">
    <source>
        <dbReference type="ARBA" id="ARBA00004123"/>
    </source>
</evidence>
<feature type="compositionally biased region" description="Polar residues" evidence="9">
    <location>
        <begin position="306"/>
        <end position="323"/>
    </location>
</feature>
<dbReference type="PROSITE" id="PS50157">
    <property type="entry name" value="ZINC_FINGER_C2H2_2"/>
    <property type="match status" value="6"/>
</dbReference>
<dbReference type="SMART" id="SM00355">
    <property type="entry name" value="ZnF_C2H2"/>
    <property type="match status" value="7"/>
</dbReference>
<keyword evidence="2" id="KW-0479">Metal-binding</keyword>
<evidence type="ECO:0000256" key="9">
    <source>
        <dbReference type="SAM" id="MobiDB-lite"/>
    </source>
</evidence>
<feature type="domain" description="C2H2-type" evidence="10">
    <location>
        <begin position="496"/>
        <end position="523"/>
    </location>
</feature>
<dbReference type="PANTHER" id="PTHR24404">
    <property type="entry name" value="ZINC FINGER PROTEIN"/>
    <property type="match status" value="1"/>
</dbReference>
<feature type="domain" description="C2H2-type" evidence="10">
    <location>
        <begin position="524"/>
        <end position="551"/>
    </location>
</feature>
<evidence type="ECO:0000256" key="2">
    <source>
        <dbReference type="ARBA" id="ARBA00022723"/>
    </source>
</evidence>
<keyword evidence="5" id="KW-0862">Zinc</keyword>
<evidence type="ECO:0000256" key="7">
    <source>
        <dbReference type="ARBA" id="ARBA00023242"/>
    </source>
</evidence>
<evidence type="ECO:0000256" key="3">
    <source>
        <dbReference type="ARBA" id="ARBA00022737"/>
    </source>
</evidence>
<keyword evidence="7" id="KW-0539">Nucleus</keyword>
<proteinExistence type="predicted"/>
<dbReference type="InterPro" id="IPR050589">
    <property type="entry name" value="Ikaros_C2H2-ZF"/>
</dbReference>
<dbReference type="InterPro" id="IPR036236">
    <property type="entry name" value="Znf_C2H2_sf"/>
</dbReference>
<comment type="subcellular location">
    <subcellularLocation>
        <location evidence="1">Nucleus</location>
    </subcellularLocation>
</comment>
<dbReference type="FunFam" id="3.30.160.60:FF:002343">
    <property type="entry name" value="Zinc finger protein 33A"/>
    <property type="match status" value="1"/>
</dbReference>
<dbReference type="GO" id="GO:0005634">
    <property type="term" value="C:nucleus"/>
    <property type="evidence" value="ECO:0007669"/>
    <property type="project" value="UniProtKB-SubCell"/>
</dbReference>
<dbReference type="SUPFAM" id="SSF57667">
    <property type="entry name" value="beta-beta-alpha zinc fingers"/>
    <property type="match status" value="5"/>
</dbReference>
<dbReference type="PROSITE" id="PS00028">
    <property type="entry name" value="ZINC_FINGER_C2H2_1"/>
    <property type="match status" value="6"/>
</dbReference>
<dbReference type="InterPro" id="IPR013087">
    <property type="entry name" value="Znf_C2H2_type"/>
</dbReference>
<evidence type="ECO:0000256" key="6">
    <source>
        <dbReference type="ARBA" id="ARBA00023125"/>
    </source>
</evidence>
<reference evidence="11" key="1">
    <citation type="submission" date="2020-11" db="EMBL/GenBank/DDBJ databases">
        <authorList>
            <person name="Tran Van P."/>
        </authorList>
    </citation>
    <scope>NUCLEOTIDE SEQUENCE</scope>
</reference>
<sequence>MNPNAHAHIYSAVIGSPYKLVLRKLKLINYYGVRTCGKGLCDQSYLLRHRFLTDHGPTDTKSVSPLYKGVLANALVVLSSTAEDGEIEVRISLSECGLLTTYSVQLQAISIDFGLQGKFRCLVYQFIKSLQNLLLKIPSTHENGHPNTLVQTSLEDSVRDAKEVDSSPVRTPQHPGVTESLGSLVEACVSAESETPPPWCGVEETCKADMTSSFIAQAATSLGTADIIVTCHPATLAAYNFVTNTASIIGNGSIKVELLGTCEEISSDENKPSPACPVRFVPLDKNVSFSSLEEREREERNTESSALPTKASSQLPANILTKSNADERERVAYENSDEGARSLDELAPDETTDVTHVVVETKQTSEDLDESDSCSRTGCDTTASFVCDLCQKTFETAVLLESHTVIHQNKGQCDLCPQKFSSVQGLQEHCREEHYGTGCFTCTACGRRFMTKFSYKRHARTHGGKKGAVCDMCGKAFSRPDYLQIHYMTHSGVRPLQCTSCPKRFVTSSQLRTHEKTHNGLREHVCYICNKGFIRTDKLKDHMLRHLNIKRHQCSVCKRDYAEKRDLARHFKVHAS</sequence>
<organism evidence="11">
    <name type="scientific">Timema shepardi</name>
    <name type="common">Walking stick</name>
    <dbReference type="NCBI Taxonomy" id="629360"/>
    <lineage>
        <taxon>Eukaryota</taxon>
        <taxon>Metazoa</taxon>
        <taxon>Ecdysozoa</taxon>
        <taxon>Arthropoda</taxon>
        <taxon>Hexapoda</taxon>
        <taxon>Insecta</taxon>
        <taxon>Pterygota</taxon>
        <taxon>Neoptera</taxon>
        <taxon>Polyneoptera</taxon>
        <taxon>Phasmatodea</taxon>
        <taxon>Timematodea</taxon>
        <taxon>Timematoidea</taxon>
        <taxon>Timematidae</taxon>
        <taxon>Timema</taxon>
    </lineage>
</organism>
<evidence type="ECO:0000256" key="8">
    <source>
        <dbReference type="PROSITE-ProRule" id="PRU00042"/>
    </source>
</evidence>
<dbReference type="Pfam" id="PF00096">
    <property type="entry name" value="zf-C2H2"/>
    <property type="match status" value="5"/>
</dbReference>
<dbReference type="PANTHER" id="PTHR24404:SF114">
    <property type="entry name" value="KLUMPFUSS, ISOFORM B-RELATED"/>
    <property type="match status" value="1"/>
</dbReference>
<feature type="domain" description="C2H2-type" evidence="10">
    <location>
        <begin position="552"/>
        <end position="576"/>
    </location>
</feature>
<dbReference type="GO" id="GO:0000978">
    <property type="term" value="F:RNA polymerase II cis-regulatory region sequence-specific DNA binding"/>
    <property type="evidence" value="ECO:0007669"/>
    <property type="project" value="TreeGrafter"/>
</dbReference>
<dbReference type="GO" id="GO:0003700">
    <property type="term" value="F:DNA-binding transcription factor activity"/>
    <property type="evidence" value="ECO:0007669"/>
    <property type="project" value="TreeGrafter"/>
</dbReference>
<feature type="domain" description="C2H2-type" evidence="10">
    <location>
        <begin position="440"/>
        <end position="467"/>
    </location>
</feature>
<dbReference type="EMBL" id="OC004108">
    <property type="protein sequence ID" value="CAD7264093.1"/>
    <property type="molecule type" value="Genomic_DNA"/>
</dbReference>
<keyword evidence="4 8" id="KW-0863">Zinc-finger</keyword>
<evidence type="ECO:0000256" key="5">
    <source>
        <dbReference type="ARBA" id="ARBA00022833"/>
    </source>
</evidence>
<gene>
    <name evidence="11" type="ORF">TSIB3V08_LOCUS8155</name>
</gene>
<accession>A0A7R9B2U7</accession>
<keyword evidence="3" id="KW-0677">Repeat</keyword>
<feature type="region of interest" description="Disordered" evidence="9">
    <location>
        <begin position="291"/>
        <end position="327"/>
    </location>
</feature>
<evidence type="ECO:0000313" key="11">
    <source>
        <dbReference type="EMBL" id="CAD7264093.1"/>
    </source>
</evidence>
<protein>
    <recommendedName>
        <fullName evidence="10">C2H2-type domain-containing protein</fullName>
    </recommendedName>
</protein>
<feature type="compositionally biased region" description="Basic and acidic residues" evidence="9">
    <location>
        <begin position="292"/>
        <end position="302"/>
    </location>
</feature>
<dbReference type="GO" id="GO:0008270">
    <property type="term" value="F:zinc ion binding"/>
    <property type="evidence" value="ECO:0007669"/>
    <property type="project" value="UniProtKB-KW"/>
</dbReference>
<dbReference type="GO" id="GO:0006357">
    <property type="term" value="P:regulation of transcription by RNA polymerase II"/>
    <property type="evidence" value="ECO:0007669"/>
    <property type="project" value="TreeGrafter"/>
</dbReference>
<keyword evidence="6" id="KW-0238">DNA-binding</keyword>
<evidence type="ECO:0000259" key="10">
    <source>
        <dbReference type="PROSITE" id="PS50157"/>
    </source>
</evidence>
<name>A0A7R9B2U7_TIMSH</name>